<evidence type="ECO:0000256" key="8">
    <source>
        <dbReference type="ARBA" id="ARBA00022723"/>
    </source>
</evidence>
<feature type="binding site" evidence="12">
    <location>
        <position position="221"/>
    </location>
    <ligand>
        <name>a divalent metal cation</name>
        <dbReference type="ChEBI" id="CHEBI:60240"/>
    </ligand>
</feature>
<dbReference type="GO" id="GO:0046872">
    <property type="term" value="F:metal ion binding"/>
    <property type="evidence" value="ECO:0007669"/>
    <property type="project" value="UniProtKB-KW"/>
</dbReference>
<dbReference type="STRING" id="568816.Acin_1134"/>
<name>G4Q7M1_ACIIR</name>
<dbReference type="HOGENOM" id="CLU_059546_3_0_9"/>
<dbReference type="PATRIC" id="fig|568816.4.peg.1091"/>
<evidence type="ECO:0000256" key="3">
    <source>
        <dbReference type="ARBA" id="ARBA00004065"/>
    </source>
</evidence>
<protein>
    <recommendedName>
        <fullName evidence="13">Ribonuclease</fullName>
        <ecNumber evidence="13">3.1.26.4</ecNumber>
    </recommendedName>
</protein>
<feature type="binding site" evidence="12">
    <location>
        <position position="118"/>
    </location>
    <ligand>
        <name>a divalent metal cation</name>
        <dbReference type="ChEBI" id="CHEBI:60240"/>
    </ligand>
</feature>
<dbReference type="GO" id="GO:0004523">
    <property type="term" value="F:RNA-DNA hybrid ribonuclease activity"/>
    <property type="evidence" value="ECO:0007669"/>
    <property type="project" value="UniProtKB-UniRule"/>
</dbReference>
<dbReference type="eggNOG" id="COG1039">
    <property type="taxonomic scope" value="Bacteria"/>
</dbReference>
<dbReference type="InterPro" id="IPR001352">
    <property type="entry name" value="RNase_HII/HIII"/>
</dbReference>
<dbReference type="InterPro" id="IPR024567">
    <property type="entry name" value="RNase_HII/HIII_dom"/>
</dbReference>
<dbReference type="Proteomes" id="UP000007093">
    <property type="component" value="Chromosome"/>
</dbReference>
<dbReference type="CDD" id="cd06590">
    <property type="entry name" value="RNase_HII_bacteria_HIII_like"/>
    <property type="match status" value="1"/>
</dbReference>
<gene>
    <name evidence="15" type="primary">rnhC</name>
    <name evidence="15" type="ordered locus">Acin_1134</name>
</gene>
<dbReference type="RefSeq" id="WP_009015248.1">
    <property type="nucleotide sequence ID" value="NC_016077.1"/>
</dbReference>
<comment type="cofactor">
    <cofactor evidence="2">
        <name>Mg(2+)</name>
        <dbReference type="ChEBI" id="CHEBI:18420"/>
    </cofactor>
</comment>
<dbReference type="PANTHER" id="PTHR10954">
    <property type="entry name" value="RIBONUCLEASE H2 SUBUNIT A"/>
    <property type="match status" value="1"/>
</dbReference>
<dbReference type="PANTHER" id="PTHR10954:SF23">
    <property type="entry name" value="RIBONUCLEASE"/>
    <property type="match status" value="1"/>
</dbReference>
<keyword evidence="10 12" id="KW-0378">Hydrolase</keyword>
<comment type="similarity">
    <text evidence="5">Belongs to the RNase HII family. RnhC subfamily.</text>
</comment>
<dbReference type="NCBIfam" id="TIGR00716">
    <property type="entry name" value="rnhC"/>
    <property type="match status" value="1"/>
</dbReference>
<evidence type="ECO:0000256" key="6">
    <source>
        <dbReference type="ARBA" id="ARBA00022490"/>
    </source>
</evidence>
<evidence type="ECO:0000259" key="14">
    <source>
        <dbReference type="PROSITE" id="PS51975"/>
    </source>
</evidence>
<dbReference type="SUPFAM" id="SSF53098">
    <property type="entry name" value="Ribonuclease H-like"/>
    <property type="match status" value="1"/>
</dbReference>
<comment type="cofactor">
    <cofactor evidence="12">
        <name>Mn(2+)</name>
        <dbReference type="ChEBI" id="CHEBI:29035"/>
    </cofactor>
    <cofactor evidence="12">
        <name>Mg(2+)</name>
        <dbReference type="ChEBI" id="CHEBI:18420"/>
    </cofactor>
    <text evidence="12">Manganese or magnesium. Binds 1 divalent metal ion per monomer in the absence of substrate. May bind a second metal ion after substrate binding.</text>
</comment>
<comment type="subcellular location">
    <subcellularLocation>
        <location evidence="4">Cytoplasm</location>
    </subcellularLocation>
</comment>
<dbReference type="GO" id="GO:0043137">
    <property type="term" value="P:DNA replication, removal of RNA primer"/>
    <property type="evidence" value="ECO:0007669"/>
    <property type="project" value="TreeGrafter"/>
</dbReference>
<evidence type="ECO:0000256" key="5">
    <source>
        <dbReference type="ARBA" id="ARBA00008378"/>
    </source>
</evidence>
<dbReference type="InterPro" id="IPR012337">
    <property type="entry name" value="RNaseH-like_sf"/>
</dbReference>
<keyword evidence="6" id="KW-0963">Cytoplasm</keyword>
<keyword evidence="7 12" id="KW-0540">Nuclease</keyword>
<evidence type="ECO:0000256" key="2">
    <source>
        <dbReference type="ARBA" id="ARBA00001946"/>
    </source>
</evidence>
<dbReference type="GO" id="GO:0003723">
    <property type="term" value="F:RNA binding"/>
    <property type="evidence" value="ECO:0007669"/>
    <property type="project" value="UniProtKB-UniRule"/>
</dbReference>
<accession>G4Q7M1</accession>
<dbReference type="GO" id="GO:0005737">
    <property type="term" value="C:cytoplasm"/>
    <property type="evidence" value="ECO:0007669"/>
    <property type="project" value="UniProtKB-SubCell"/>
</dbReference>
<dbReference type="KEGG" id="ain:Acin_1134"/>
<organism evidence="15 16">
    <name type="scientific">Acidaminococcus intestini (strain RyC-MR95)</name>
    <dbReference type="NCBI Taxonomy" id="568816"/>
    <lineage>
        <taxon>Bacteria</taxon>
        <taxon>Bacillati</taxon>
        <taxon>Bacillota</taxon>
        <taxon>Negativicutes</taxon>
        <taxon>Acidaminococcales</taxon>
        <taxon>Acidaminococcaceae</taxon>
        <taxon>Acidaminococcus</taxon>
    </lineage>
</organism>
<dbReference type="Gene3D" id="3.30.420.10">
    <property type="entry name" value="Ribonuclease H-like superfamily/Ribonuclease H"/>
    <property type="match status" value="1"/>
</dbReference>
<evidence type="ECO:0000313" key="15">
    <source>
        <dbReference type="EMBL" id="AEQ22360.1"/>
    </source>
</evidence>
<dbReference type="InterPro" id="IPR036397">
    <property type="entry name" value="RNaseH_sf"/>
</dbReference>
<evidence type="ECO:0000256" key="9">
    <source>
        <dbReference type="ARBA" id="ARBA00022759"/>
    </source>
</evidence>
<keyword evidence="9 12" id="KW-0255">Endonuclease</keyword>
<evidence type="ECO:0000256" key="13">
    <source>
        <dbReference type="RuleBase" id="RU003515"/>
    </source>
</evidence>
<evidence type="ECO:0000256" key="12">
    <source>
        <dbReference type="PROSITE-ProRule" id="PRU01319"/>
    </source>
</evidence>
<dbReference type="GO" id="GO:0006298">
    <property type="term" value="P:mismatch repair"/>
    <property type="evidence" value="ECO:0007669"/>
    <property type="project" value="TreeGrafter"/>
</dbReference>
<dbReference type="InterPro" id="IPR004641">
    <property type="entry name" value="RNase_HIII"/>
</dbReference>
<dbReference type="PROSITE" id="PS51975">
    <property type="entry name" value="RNASE_H_2"/>
    <property type="match status" value="1"/>
</dbReference>
<dbReference type="GO" id="GO:0032299">
    <property type="term" value="C:ribonuclease H2 complex"/>
    <property type="evidence" value="ECO:0007669"/>
    <property type="project" value="TreeGrafter"/>
</dbReference>
<comment type="function">
    <text evidence="3 13">Endonuclease that specifically degrades the RNA of RNA-DNA hybrids.</text>
</comment>
<feature type="domain" description="RNase H type-2" evidence="14">
    <location>
        <begin position="111"/>
        <end position="320"/>
    </location>
</feature>
<comment type="catalytic activity">
    <reaction evidence="1 12 13">
        <text>Endonucleolytic cleavage to 5'-phosphomonoester.</text>
        <dbReference type="EC" id="3.1.26.4"/>
    </reaction>
</comment>
<dbReference type="InParanoid" id="G4Q7M1"/>
<sequence length="320" mass="34831">MKSKKLPESVFLERIHALQRDLCTLASQPVEQKNVNFGVQLIVVNGRERAVVTIYNGKDGWRPVLSQKEGPFFDRVRNVVFGMDAASSTPSGEKGVGPLLTLLGAVKKPGELWAGSDESGKGDYLGPLCVAAVILDEIGAKKLLALGVRDSKTLSDAKIRRLAPQVYAIAKASAAAALMPQQYNEEYEKAQNLNPLLSTYHIGAIMTVLKKVPECHFALVDQFTRSPYIKNELERAVPGLSVYSHTKGEADMAVAAASILARSLFLKKMEELSQEAGFELPFGGGAQATRAAEKIIQQEGRERLGHYAKLHFANTKNLKG</sequence>
<evidence type="ECO:0000256" key="1">
    <source>
        <dbReference type="ARBA" id="ARBA00000077"/>
    </source>
</evidence>
<keyword evidence="16" id="KW-1185">Reference proteome</keyword>
<evidence type="ECO:0000256" key="10">
    <source>
        <dbReference type="ARBA" id="ARBA00022801"/>
    </source>
</evidence>
<evidence type="ECO:0000256" key="11">
    <source>
        <dbReference type="ARBA" id="ARBA00022842"/>
    </source>
</evidence>
<evidence type="ECO:0000256" key="7">
    <source>
        <dbReference type="ARBA" id="ARBA00022722"/>
    </source>
</evidence>
<evidence type="ECO:0000313" key="16">
    <source>
        <dbReference type="Proteomes" id="UP000007093"/>
    </source>
</evidence>
<proteinExistence type="inferred from homology"/>
<dbReference type="GeneID" id="92878627"/>
<evidence type="ECO:0000256" key="4">
    <source>
        <dbReference type="ARBA" id="ARBA00004496"/>
    </source>
</evidence>
<dbReference type="AlphaFoldDB" id="G4Q7M1"/>
<feature type="binding site" evidence="12">
    <location>
        <position position="117"/>
    </location>
    <ligand>
        <name>a divalent metal cation</name>
        <dbReference type="ChEBI" id="CHEBI:60240"/>
    </ligand>
</feature>
<dbReference type="EMBL" id="CP003058">
    <property type="protein sequence ID" value="AEQ22360.1"/>
    <property type="molecule type" value="Genomic_DNA"/>
</dbReference>
<keyword evidence="11" id="KW-0460">Magnesium</keyword>
<dbReference type="Pfam" id="PF01351">
    <property type="entry name" value="RNase_HII"/>
    <property type="match status" value="1"/>
</dbReference>
<keyword evidence="8 12" id="KW-0479">Metal-binding</keyword>
<dbReference type="FunCoup" id="G4Q7M1">
    <property type="interactions" value="14"/>
</dbReference>
<dbReference type="EC" id="3.1.26.4" evidence="13"/>
<reference evidence="15 16" key="1">
    <citation type="journal article" date="2011" name="J. Bacteriol.">
        <title>Complete genome sequence of Acidaminococcus intestini RYC-MR95, a Gram-negative bacterium from the phylum Firmicutes.</title>
        <authorList>
            <person name="D'Auria G."/>
            <person name="Galan J.C."/>
            <person name="Rodriguez-Alcayna M."/>
            <person name="Moya A."/>
            <person name="Baquero F."/>
            <person name="Latorre A."/>
        </authorList>
    </citation>
    <scope>NUCLEOTIDE SEQUENCE [LARGE SCALE GENOMIC DNA]</scope>
    <source>
        <strain evidence="15 16">RyC-MR95</strain>
    </source>
</reference>